<evidence type="ECO:0000313" key="4">
    <source>
        <dbReference type="EMBL" id="WAM33618.1"/>
    </source>
</evidence>
<dbReference type="Pfam" id="PF00440">
    <property type="entry name" value="TetR_N"/>
    <property type="match status" value="1"/>
</dbReference>
<reference evidence="4" key="1">
    <citation type="submission" date="2022-12" db="EMBL/GenBank/DDBJ databases">
        <authorList>
            <person name="Bing R.G."/>
            <person name="Willard D.J."/>
            <person name="Manesh M.J.H."/>
            <person name="Laemthong T."/>
            <person name="Crosby J.R."/>
            <person name="Kelly R.M."/>
        </authorList>
    </citation>
    <scope>NUCLEOTIDE SEQUENCE</scope>
    <source>
        <strain evidence="4">DSM 8990</strain>
    </source>
</reference>
<dbReference type="PROSITE" id="PS50977">
    <property type="entry name" value="HTH_TETR_2"/>
    <property type="match status" value="1"/>
</dbReference>
<evidence type="ECO:0000256" key="2">
    <source>
        <dbReference type="PROSITE-ProRule" id="PRU00335"/>
    </source>
</evidence>
<evidence type="ECO:0000259" key="3">
    <source>
        <dbReference type="PROSITE" id="PS50977"/>
    </source>
</evidence>
<dbReference type="EMBL" id="CP113865">
    <property type="protein sequence ID" value="WAM33618.1"/>
    <property type="molecule type" value="Genomic_DNA"/>
</dbReference>
<dbReference type="InterPro" id="IPR001647">
    <property type="entry name" value="HTH_TetR"/>
</dbReference>
<evidence type="ECO:0000313" key="5">
    <source>
        <dbReference type="Proteomes" id="UP001164909"/>
    </source>
</evidence>
<dbReference type="RefSeq" id="WP_045170083.1">
    <property type="nucleotide sequence ID" value="NZ_CP113865.1"/>
</dbReference>
<keyword evidence="1 2" id="KW-0238">DNA-binding</keyword>
<keyword evidence="5" id="KW-1185">Reference proteome</keyword>
<feature type="domain" description="HTH tetR-type" evidence="3">
    <location>
        <begin position="11"/>
        <end position="71"/>
    </location>
</feature>
<sequence>MPKQTFLNLPEEKRNLITNTLIKHFSQKPYHEVDISDVAKECSVAKGSMYQYFENKKDMYFYAIEISYRRFLKLLEKLDMVHINIFDYYESSLKSIWVAIKELKYEYMLIERAFFSHDAPFRDEVNEKFLKQSRDFLIEVIKYNQEKGIVRDDIDPAVIAIFLEGAGFYMKKFIVEQALQNMSTTLDIDIDYFKNAMSQFWILIKEGIGKK</sequence>
<proteinExistence type="predicted"/>
<protein>
    <submittedName>
        <fullName evidence="4">TetR/AcrR family transcriptional regulator</fullName>
    </submittedName>
</protein>
<dbReference type="Proteomes" id="UP001164909">
    <property type="component" value="Chromosome"/>
</dbReference>
<dbReference type="Gene3D" id="1.10.357.10">
    <property type="entry name" value="Tetracycline Repressor, domain 2"/>
    <property type="match status" value="1"/>
</dbReference>
<name>A0ABY7BLA0_9FIRM</name>
<dbReference type="PANTHER" id="PTHR43479:SF11">
    <property type="entry name" value="ACREF_ENVCD OPERON REPRESSOR-RELATED"/>
    <property type="match status" value="1"/>
</dbReference>
<gene>
    <name evidence="4" type="ORF">OTK00_002130</name>
</gene>
<accession>A0ABY7BLA0</accession>
<dbReference type="InterPro" id="IPR009057">
    <property type="entry name" value="Homeodomain-like_sf"/>
</dbReference>
<feature type="DNA-binding region" description="H-T-H motif" evidence="2">
    <location>
        <begin position="34"/>
        <end position="53"/>
    </location>
</feature>
<organism evidence="4 5">
    <name type="scientific">Caldicellulosiruptor morganii</name>
    <dbReference type="NCBI Taxonomy" id="1387555"/>
    <lineage>
        <taxon>Bacteria</taxon>
        <taxon>Bacillati</taxon>
        <taxon>Bacillota</taxon>
        <taxon>Bacillota incertae sedis</taxon>
        <taxon>Caldicellulosiruptorales</taxon>
        <taxon>Caldicellulosiruptoraceae</taxon>
        <taxon>Caldicellulosiruptor</taxon>
    </lineage>
</organism>
<dbReference type="SUPFAM" id="SSF46689">
    <property type="entry name" value="Homeodomain-like"/>
    <property type="match status" value="1"/>
</dbReference>
<dbReference type="InterPro" id="IPR036271">
    <property type="entry name" value="Tet_transcr_reg_TetR-rel_C_sf"/>
</dbReference>
<evidence type="ECO:0000256" key="1">
    <source>
        <dbReference type="ARBA" id="ARBA00023125"/>
    </source>
</evidence>
<dbReference type="InterPro" id="IPR050624">
    <property type="entry name" value="HTH-type_Tx_Regulator"/>
</dbReference>
<dbReference type="PANTHER" id="PTHR43479">
    <property type="entry name" value="ACREF/ENVCD OPERON REPRESSOR-RELATED"/>
    <property type="match status" value="1"/>
</dbReference>
<dbReference type="SUPFAM" id="SSF48498">
    <property type="entry name" value="Tetracyclin repressor-like, C-terminal domain"/>
    <property type="match status" value="1"/>
</dbReference>